<dbReference type="InterPro" id="IPR029061">
    <property type="entry name" value="THDP-binding"/>
</dbReference>
<name>A0A915K8S1_ROMCU</name>
<evidence type="ECO:0000256" key="8">
    <source>
        <dbReference type="ARBA" id="ARBA00042984"/>
    </source>
</evidence>
<feature type="domain" description="2-oxoglutarate dehydrogenase E1 component N-terminal" evidence="10">
    <location>
        <begin position="105"/>
        <end position="143"/>
    </location>
</feature>
<evidence type="ECO:0000256" key="2">
    <source>
        <dbReference type="ARBA" id="ARBA00006936"/>
    </source>
</evidence>
<evidence type="ECO:0000256" key="6">
    <source>
        <dbReference type="ARBA" id="ARBA00037426"/>
    </source>
</evidence>
<comment type="function">
    <text evidence="6">The 2-oxoglutarate dehydrogenase complex catalyzes the overall conversion of 2-oxoglutarate to succinyl-CoA and CO(2). It contains multiple copies of three enzymatic components: 2-oxoglutarate dehydrogenase (E1), dihydrolipoamide succinyltransferase (E2) and lipoamide dehydrogenase (E3).</text>
</comment>
<keyword evidence="3" id="KW-0809">Transit peptide</keyword>
<dbReference type="GO" id="GO:0004591">
    <property type="term" value="F:oxoglutarate dehydrogenase (succinyl-transferring) activity"/>
    <property type="evidence" value="ECO:0007669"/>
    <property type="project" value="TreeGrafter"/>
</dbReference>
<dbReference type="PANTHER" id="PTHR23152">
    <property type="entry name" value="2-OXOGLUTARATE DEHYDROGENASE"/>
    <property type="match status" value="1"/>
</dbReference>
<proteinExistence type="inferred from homology"/>
<dbReference type="Pfam" id="PF00676">
    <property type="entry name" value="E1_dh"/>
    <property type="match status" value="1"/>
</dbReference>
<dbReference type="WBParaSite" id="nRc.2.0.1.t34580-RA">
    <property type="protein sequence ID" value="nRc.2.0.1.t34580-RA"/>
    <property type="gene ID" value="nRc.2.0.1.g34580"/>
</dbReference>
<evidence type="ECO:0000256" key="4">
    <source>
        <dbReference type="ARBA" id="ARBA00023002"/>
    </source>
</evidence>
<accession>A0A915K8S1</accession>
<keyword evidence="4" id="KW-0560">Oxidoreductase</keyword>
<evidence type="ECO:0000313" key="11">
    <source>
        <dbReference type="Proteomes" id="UP000887565"/>
    </source>
</evidence>
<sequence>MLPKTTLLNRTIATLSTWRSTPSTIPFCRAFNARKSPQIGSVDEESSATRAVSKTQLRKLPPPLENATGSGASTISQTRNAIQQRQQSTGTRMKDIFKSELTAEPFLTGTSSNYIEDMYVLWKMNPHNVHKSWDAYFRRVKAGLKPGEAYNSPFEIVQKSLQSVTPTLVEANLDIATLADHLNVHSIIRSYQNLASYGNLDGSCTTYCLHFKAEKDLERSFMLPRSTYIGGSEQFLTLREILRRLKTVYCGHTGVEYMYMTNSEQLDWLRKRLESPYANEMTPEEKTNLLKRIIRSFEFEDFMAKKYPSEKRFGVEGCEALIPAIKQIIDRATVRGVDSFIIGMPHRGRLNLLANVARRPLESIFAHFNTLEPADEGSGDVKYHLGRQVFNF</sequence>
<evidence type="ECO:0000256" key="5">
    <source>
        <dbReference type="ARBA" id="ARBA00023052"/>
    </source>
</evidence>
<dbReference type="InterPro" id="IPR001017">
    <property type="entry name" value="DH_E1"/>
</dbReference>
<evidence type="ECO:0000259" key="9">
    <source>
        <dbReference type="Pfam" id="PF00676"/>
    </source>
</evidence>
<reference evidence="12" key="1">
    <citation type="submission" date="2022-11" db="UniProtKB">
        <authorList>
            <consortium name="WormBaseParasite"/>
        </authorList>
    </citation>
    <scope>IDENTIFICATION</scope>
</reference>
<comment type="similarity">
    <text evidence="2">Belongs to the alpha-ketoglutarate dehydrogenase family.</text>
</comment>
<organism evidence="11 12">
    <name type="scientific">Romanomermis culicivorax</name>
    <name type="common">Nematode worm</name>
    <dbReference type="NCBI Taxonomy" id="13658"/>
    <lineage>
        <taxon>Eukaryota</taxon>
        <taxon>Metazoa</taxon>
        <taxon>Ecdysozoa</taxon>
        <taxon>Nematoda</taxon>
        <taxon>Enoplea</taxon>
        <taxon>Dorylaimia</taxon>
        <taxon>Mermithida</taxon>
        <taxon>Mermithoidea</taxon>
        <taxon>Mermithidae</taxon>
        <taxon>Romanomermis</taxon>
    </lineage>
</organism>
<dbReference type="Pfam" id="PF16078">
    <property type="entry name" value="2-oxogl_dehyd_N"/>
    <property type="match status" value="1"/>
</dbReference>
<comment type="cofactor">
    <cofactor evidence="1">
        <name>thiamine diphosphate</name>
        <dbReference type="ChEBI" id="CHEBI:58937"/>
    </cofactor>
</comment>
<dbReference type="PANTHER" id="PTHR23152:SF4">
    <property type="entry name" value="2-OXOADIPATE DEHYDROGENASE COMPLEX COMPONENT E1"/>
    <property type="match status" value="1"/>
</dbReference>
<dbReference type="SUPFAM" id="SSF52518">
    <property type="entry name" value="Thiamin diphosphate-binding fold (THDP-binding)"/>
    <property type="match status" value="1"/>
</dbReference>
<dbReference type="Proteomes" id="UP000887565">
    <property type="component" value="Unplaced"/>
</dbReference>
<keyword evidence="5" id="KW-0786">Thiamine pyrophosphate</keyword>
<feature type="domain" description="Dehydrogenase E1 component" evidence="9">
    <location>
        <begin position="295"/>
        <end position="383"/>
    </location>
</feature>
<protein>
    <recommendedName>
        <fullName evidence="7">2-oxoglutarate dehydrogenase, mitochondrial</fullName>
    </recommendedName>
    <alternativeName>
        <fullName evidence="8">2-oxoglutarate dehydrogenase complex component E1</fullName>
    </alternativeName>
</protein>
<evidence type="ECO:0000256" key="3">
    <source>
        <dbReference type="ARBA" id="ARBA00022946"/>
    </source>
</evidence>
<dbReference type="InterPro" id="IPR011603">
    <property type="entry name" value="2oxoglutarate_DH_E1"/>
</dbReference>
<evidence type="ECO:0000313" key="12">
    <source>
        <dbReference type="WBParaSite" id="nRc.2.0.1.t34580-RA"/>
    </source>
</evidence>
<dbReference type="GO" id="GO:0006099">
    <property type="term" value="P:tricarboxylic acid cycle"/>
    <property type="evidence" value="ECO:0007669"/>
    <property type="project" value="TreeGrafter"/>
</dbReference>
<keyword evidence="11" id="KW-1185">Reference proteome</keyword>
<evidence type="ECO:0000256" key="7">
    <source>
        <dbReference type="ARBA" id="ARBA00040267"/>
    </source>
</evidence>
<dbReference type="GO" id="GO:0005739">
    <property type="term" value="C:mitochondrion"/>
    <property type="evidence" value="ECO:0007669"/>
    <property type="project" value="TreeGrafter"/>
</dbReference>
<evidence type="ECO:0000259" key="10">
    <source>
        <dbReference type="Pfam" id="PF16078"/>
    </source>
</evidence>
<dbReference type="Gene3D" id="1.10.287.1150">
    <property type="entry name" value="TPP helical domain"/>
    <property type="match status" value="1"/>
</dbReference>
<dbReference type="InterPro" id="IPR032106">
    <property type="entry name" value="2-oxogl_dehyd_N"/>
</dbReference>
<evidence type="ECO:0000256" key="1">
    <source>
        <dbReference type="ARBA" id="ARBA00001964"/>
    </source>
</evidence>
<dbReference type="OMA" id="ERESTMM"/>
<dbReference type="GO" id="GO:0045252">
    <property type="term" value="C:oxoglutarate dehydrogenase complex"/>
    <property type="evidence" value="ECO:0007669"/>
    <property type="project" value="TreeGrafter"/>
</dbReference>
<dbReference type="GO" id="GO:0030976">
    <property type="term" value="F:thiamine pyrophosphate binding"/>
    <property type="evidence" value="ECO:0007669"/>
    <property type="project" value="InterPro"/>
</dbReference>
<dbReference type="AlphaFoldDB" id="A0A915K8S1"/>
<dbReference type="Gene3D" id="3.40.50.970">
    <property type="match status" value="1"/>
</dbReference>